<gene>
    <name evidence="3" type="ORF">EDD29_8426</name>
</gene>
<accession>A0A3N1DAZ9</accession>
<organism evidence="3 4">
    <name type="scientific">Actinocorallia herbida</name>
    <dbReference type="NCBI Taxonomy" id="58109"/>
    <lineage>
        <taxon>Bacteria</taxon>
        <taxon>Bacillati</taxon>
        <taxon>Actinomycetota</taxon>
        <taxon>Actinomycetes</taxon>
        <taxon>Streptosporangiales</taxon>
        <taxon>Thermomonosporaceae</taxon>
        <taxon>Actinocorallia</taxon>
    </lineage>
</organism>
<dbReference type="Gene3D" id="2.60.40.1240">
    <property type="match status" value="1"/>
</dbReference>
<dbReference type="AlphaFoldDB" id="A0A3N1DAZ9"/>
<dbReference type="EMBL" id="RJKE01000001">
    <property type="protein sequence ID" value="ROO90690.1"/>
    <property type="molecule type" value="Genomic_DNA"/>
</dbReference>
<dbReference type="Proteomes" id="UP000272400">
    <property type="component" value="Unassembled WGS sequence"/>
</dbReference>
<dbReference type="Pfam" id="PF11611">
    <property type="entry name" value="DUF4352"/>
    <property type="match status" value="1"/>
</dbReference>
<feature type="domain" description="DUF4352" evidence="2">
    <location>
        <begin position="42"/>
        <end position="160"/>
    </location>
</feature>
<dbReference type="PROSITE" id="PS51257">
    <property type="entry name" value="PROKAR_LIPOPROTEIN"/>
    <property type="match status" value="1"/>
</dbReference>
<dbReference type="InterPro" id="IPR029051">
    <property type="entry name" value="DUF4352"/>
</dbReference>
<comment type="caution">
    <text evidence="3">The sequence shown here is derived from an EMBL/GenBank/DDBJ whole genome shotgun (WGS) entry which is preliminary data.</text>
</comment>
<evidence type="ECO:0000313" key="4">
    <source>
        <dbReference type="Proteomes" id="UP000272400"/>
    </source>
</evidence>
<evidence type="ECO:0000256" key="1">
    <source>
        <dbReference type="ARBA" id="ARBA00022729"/>
    </source>
</evidence>
<evidence type="ECO:0000259" key="2">
    <source>
        <dbReference type="Pfam" id="PF11611"/>
    </source>
</evidence>
<keyword evidence="4" id="KW-1185">Reference proteome</keyword>
<evidence type="ECO:0000313" key="3">
    <source>
        <dbReference type="EMBL" id="ROO90690.1"/>
    </source>
</evidence>
<protein>
    <submittedName>
        <fullName evidence="3">Uncharacterized protein DUF4352</fullName>
    </submittedName>
</protein>
<keyword evidence="1" id="KW-0732">Signal</keyword>
<proteinExistence type="predicted"/>
<dbReference type="InterPro" id="IPR029050">
    <property type="entry name" value="Immunoprotect_excell_Ig-like"/>
</dbReference>
<sequence>MRGLCAVLGAVVLVVGCSAVGERPWPGGESVGATKPVVVGGGVGETVRDGDVVFKVTKVRKGPREVKGETAQGRFVLLYVTVRNEGDTPLYFAGGEQKLLVGGKAYEGDAELAARMGDRARSLLEEIGPGKRLKGIVVYDIPKGARPDGVELHASVLSDGVLVRLDGL</sequence>
<name>A0A3N1DAZ9_9ACTN</name>
<reference evidence="3 4" key="1">
    <citation type="submission" date="2018-11" db="EMBL/GenBank/DDBJ databases">
        <title>Sequencing the genomes of 1000 actinobacteria strains.</title>
        <authorList>
            <person name="Klenk H.-P."/>
        </authorList>
    </citation>
    <scope>NUCLEOTIDE SEQUENCE [LARGE SCALE GENOMIC DNA]</scope>
    <source>
        <strain evidence="3 4">DSM 44254</strain>
    </source>
</reference>